<organism evidence="1 2">
    <name type="scientific">Trametes coccinea (strain BRFM310)</name>
    <name type="common">Pycnoporus coccineus</name>
    <dbReference type="NCBI Taxonomy" id="1353009"/>
    <lineage>
        <taxon>Eukaryota</taxon>
        <taxon>Fungi</taxon>
        <taxon>Dikarya</taxon>
        <taxon>Basidiomycota</taxon>
        <taxon>Agaricomycotina</taxon>
        <taxon>Agaricomycetes</taxon>
        <taxon>Polyporales</taxon>
        <taxon>Polyporaceae</taxon>
        <taxon>Trametes</taxon>
    </lineage>
</organism>
<accession>A0A1Y2I6I9</accession>
<keyword evidence="2" id="KW-1185">Reference proteome</keyword>
<dbReference type="Proteomes" id="UP000193067">
    <property type="component" value="Unassembled WGS sequence"/>
</dbReference>
<name>A0A1Y2I6I9_TRAC3</name>
<proteinExistence type="predicted"/>
<protein>
    <submittedName>
        <fullName evidence="1">Uncharacterized protein</fullName>
    </submittedName>
</protein>
<sequence length="219" mass="24902">MPRVLCLKCLNPVQDEYLPEDGLADSAYKAGDICAIKEGTHVPIYLLLAPGRRVPVQLLNSDDYRPRPCVVLNNRAESDDPGPVSPSGRTICLMATFNGGTRLEDLPEVLQLNCMPISPHYLCQSGMRHIHTSPEWPKENAWVILHGYDTEKPFSGHWRNMASQTPNQSFYQLDTETLSAVIRLSKARRAQWEEYCIHDKGMRRRCYAEYQVRSAASWI</sequence>
<dbReference type="AlphaFoldDB" id="A0A1Y2I6I9"/>
<reference evidence="1 2" key="1">
    <citation type="journal article" date="2015" name="Biotechnol. Biofuels">
        <title>Enhanced degradation of softwood versus hardwood by the white-rot fungus Pycnoporus coccineus.</title>
        <authorList>
            <person name="Couturier M."/>
            <person name="Navarro D."/>
            <person name="Chevret D."/>
            <person name="Henrissat B."/>
            <person name="Piumi F."/>
            <person name="Ruiz-Duenas F.J."/>
            <person name="Martinez A.T."/>
            <person name="Grigoriev I.V."/>
            <person name="Riley R."/>
            <person name="Lipzen A."/>
            <person name="Berrin J.G."/>
            <person name="Master E.R."/>
            <person name="Rosso M.N."/>
        </authorList>
    </citation>
    <scope>NUCLEOTIDE SEQUENCE [LARGE SCALE GENOMIC DNA]</scope>
    <source>
        <strain evidence="1 2">BRFM310</strain>
    </source>
</reference>
<dbReference type="OrthoDB" id="2754335at2759"/>
<evidence type="ECO:0000313" key="1">
    <source>
        <dbReference type="EMBL" id="OSC96779.1"/>
    </source>
</evidence>
<gene>
    <name evidence="1" type="ORF">PYCCODRAFT_1249166</name>
</gene>
<evidence type="ECO:0000313" key="2">
    <source>
        <dbReference type="Proteomes" id="UP000193067"/>
    </source>
</evidence>
<dbReference type="EMBL" id="KZ084166">
    <property type="protein sequence ID" value="OSC96779.1"/>
    <property type="molecule type" value="Genomic_DNA"/>
</dbReference>